<dbReference type="SMART" id="SM00209">
    <property type="entry name" value="TSP1"/>
    <property type="match status" value="2"/>
</dbReference>
<name>A0AAV2Q287_MEGNR</name>
<keyword evidence="1" id="KW-0677">Repeat</keyword>
<accession>A0AAV2Q287</accession>
<sequence length="282" mass="31814">VHGGWSSWSTWSTCFSDCKQDRSRSCDNPTPRLGGNNCAGGRTISQRCTGGRCIIHGVWSSWSSWSTCYADCQQNRQRLCNNPTPQNGGRHCVGELRGSQTCAGGNCQNLIISCCLAVLLIGVIIAVVLYKRHTTNKGSGEAEMELHEYAAGAQPQPHPHGQQFYGSTGGPPPVPVRRPQAHQRYNQPAYEEPKFGQYNEDQPVYEEPNFGQNYEHPTMYGGSALGYNYDDQPVYEEPKLVQSYDDQPIYEEPSHGQLFEDPPIYEEPKFEHFEQYYNRSRY</sequence>
<organism evidence="5 6">
    <name type="scientific">Meganyctiphanes norvegica</name>
    <name type="common">Northern krill</name>
    <name type="synonym">Thysanopoda norvegica</name>
    <dbReference type="NCBI Taxonomy" id="48144"/>
    <lineage>
        <taxon>Eukaryota</taxon>
        <taxon>Metazoa</taxon>
        <taxon>Ecdysozoa</taxon>
        <taxon>Arthropoda</taxon>
        <taxon>Crustacea</taxon>
        <taxon>Multicrustacea</taxon>
        <taxon>Malacostraca</taxon>
        <taxon>Eumalacostraca</taxon>
        <taxon>Eucarida</taxon>
        <taxon>Euphausiacea</taxon>
        <taxon>Euphausiidae</taxon>
        <taxon>Meganyctiphanes</taxon>
    </lineage>
</organism>
<keyword evidence="6" id="KW-1185">Reference proteome</keyword>
<evidence type="ECO:0000256" key="1">
    <source>
        <dbReference type="ARBA" id="ARBA00022737"/>
    </source>
</evidence>
<feature type="non-terminal residue" evidence="5">
    <location>
        <position position="1"/>
    </location>
</feature>
<dbReference type="Gene3D" id="2.20.100.10">
    <property type="entry name" value="Thrombospondin type-1 (TSP1) repeat"/>
    <property type="match status" value="2"/>
</dbReference>
<dbReference type="PANTHER" id="PTHR22906">
    <property type="entry name" value="PROPERDIN"/>
    <property type="match status" value="1"/>
</dbReference>
<evidence type="ECO:0000256" key="4">
    <source>
        <dbReference type="SAM" id="Phobius"/>
    </source>
</evidence>
<evidence type="ECO:0000256" key="2">
    <source>
        <dbReference type="ARBA" id="ARBA00023157"/>
    </source>
</evidence>
<protein>
    <submittedName>
        <fullName evidence="5">Uncharacterized protein</fullName>
    </submittedName>
</protein>
<dbReference type="InterPro" id="IPR036383">
    <property type="entry name" value="TSP1_rpt_sf"/>
</dbReference>
<proteinExistence type="predicted"/>
<dbReference type="EMBL" id="CAXKWB010002848">
    <property type="protein sequence ID" value="CAL4067837.1"/>
    <property type="molecule type" value="Genomic_DNA"/>
</dbReference>
<keyword evidence="4" id="KW-0472">Membrane</keyword>
<keyword evidence="4" id="KW-0812">Transmembrane</keyword>
<dbReference type="InterPro" id="IPR000884">
    <property type="entry name" value="TSP1_rpt"/>
</dbReference>
<dbReference type="SUPFAM" id="SSF82895">
    <property type="entry name" value="TSP-1 type 1 repeat"/>
    <property type="match status" value="2"/>
</dbReference>
<dbReference type="AlphaFoldDB" id="A0AAV2Q287"/>
<reference evidence="5 6" key="1">
    <citation type="submission" date="2024-05" db="EMBL/GenBank/DDBJ databases">
        <authorList>
            <person name="Wallberg A."/>
        </authorList>
    </citation>
    <scope>NUCLEOTIDE SEQUENCE [LARGE SCALE GENOMIC DNA]</scope>
</reference>
<comment type="caution">
    <text evidence="5">The sequence shown here is derived from an EMBL/GenBank/DDBJ whole genome shotgun (WGS) entry which is preliminary data.</text>
</comment>
<keyword evidence="4" id="KW-1133">Transmembrane helix</keyword>
<dbReference type="PANTHER" id="PTHR22906:SF21">
    <property type="entry name" value="SEMA DOMAIN-CONTAINING PROTEIN"/>
    <property type="match status" value="1"/>
</dbReference>
<evidence type="ECO:0000313" key="6">
    <source>
        <dbReference type="Proteomes" id="UP001497623"/>
    </source>
</evidence>
<feature type="transmembrane region" description="Helical" evidence="4">
    <location>
        <begin position="110"/>
        <end position="130"/>
    </location>
</feature>
<evidence type="ECO:0000256" key="3">
    <source>
        <dbReference type="SAM" id="MobiDB-lite"/>
    </source>
</evidence>
<gene>
    <name evidence="5" type="ORF">MNOR_LOCUS6764</name>
</gene>
<feature type="compositionally biased region" description="Low complexity" evidence="3">
    <location>
        <begin position="152"/>
        <end position="163"/>
    </location>
</feature>
<evidence type="ECO:0000313" key="5">
    <source>
        <dbReference type="EMBL" id="CAL4067837.1"/>
    </source>
</evidence>
<dbReference type="PROSITE" id="PS50092">
    <property type="entry name" value="TSP1"/>
    <property type="match status" value="2"/>
</dbReference>
<dbReference type="FunFam" id="2.20.100.10:FF:000002">
    <property type="entry name" value="Unc-5 netrin receptor C"/>
    <property type="match status" value="2"/>
</dbReference>
<dbReference type="Pfam" id="PF00090">
    <property type="entry name" value="TSP_1"/>
    <property type="match status" value="1"/>
</dbReference>
<feature type="region of interest" description="Disordered" evidence="3">
    <location>
        <begin position="152"/>
        <end position="179"/>
    </location>
</feature>
<dbReference type="InterPro" id="IPR052065">
    <property type="entry name" value="Compl_asym_regulator"/>
</dbReference>
<dbReference type="Proteomes" id="UP001497623">
    <property type="component" value="Unassembled WGS sequence"/>
</dbReference>
<keyword evidence="2" id="KW-1015">Disulfide bond</keyword>